<proteinExistence type="predicted"/>
<protein>
    <submittedName>
        <fullName evidence="1">Uncharacterized protein</fullName>
    </submittedName>
</protein>
<comment type="caution">
    <text evidence="1">The sequence shown here is derived from an EMBL/GenBank/DDBJ whole genome shotgun (WGS) entry which is preliminary data.</text>
</comment>
<name>A0A4Y9ZFA8_9AGAM</name>
<dbReference type="OrthoDB" id="3023191at2759"/>
<evidence type="ECO:0000313" key="1">
    <source>
        <dbReference type="EMBL" id="TFY73144.1"/>
    </source>
</evidence>
<feature type="non-terminal residue" evidence="1">
    <location>
        <position position="1"/>
    </location>
</feature>
<organism evidence="1 2">
    <name type="scientific">Hericium alpestre</name>
    <dbReference type="NCBI Taxonomy" id="135208"/>
    <lineage>
        <taxon>Eukaryota</taxon>
        <taxon>Fungi</taxon>
        <taxon>Dikarya</taxon>
        <taxon>Basidiomycota</taxon>
        <taxon>Agaricomycotina</taxon>
        <taxon>Agaricomycetes</taxon>
        <taxon>Russulales</taxon>
        <taxon>Hericiaceae</taxon>
        <taxon>Hericium</taxon>
    </lineage>
</organism>
<gene>
    <name evidence="1" type="ORF">EWM64_g10868</name>
</gene>
<sequence>GVDRQFAMGVGSLVEDGWEAAVTCGTEGFNLNCINACADAALTLWDNFYEANDGINRRSVGVNADGEATYSKFVVYSDGTNHTITHTQHMPLGDYPTVGHMLSARPNASEWAHVSTRTYGTTHQVKVFHRRTNSTTDEGDVNGDLNHVRAYHSKLPQAGASKRTEDSDDGVVLDYLWDSGNQGEWNQIHNGTPPVDAATDGGETMTGQFQDDSSIAECCTLGTTEEDDLNGTSFQAENHGVMAFGWNNQAFGFSGRAGGWVSGCASK</sequence>
<dbReference type="EMBL" id="SFCI01003248">
    <property type="protein sequence ID" value="TFY73144.1"/>
    <property type="molecule type" value="Genomic_DNA"/>
</dbReference>
<dbReference type="Proteomes" id="UP000298061">
    <property type="component" value="Unassembled WGS sequence"/>
</dbReference>
<keyword evidence="2" id="KW-1185">Reference proteome</keyword>
<dbReference type="AlphaFoldDB" id="A0A4Y9ZFA8"/>
<accession>A0A4Y9ZFA8</accession>
<reference evidence="1 2" key="1">
    <citation type="submission" date="2019-02" db="EMBL/GenBank/DDBJ databases">
        <title>Genome sequencing of the rare red list fungi Hericium alpestre (H. flagellum).</title>
        <authorList>
            <person name="Buettner E."/>
            <person name="Kellner H."/>
        </authorList>
    </citation>
    <scope>NUCLEOTIDE SEQUENCE [LARGE SCALE GENOMIC DNA]</scope>
    <source>
        <strain evidence="1 2">DSM 108284</strain>
    </source>
</reference>
<evidence type="ECO:0000313" key="2">
    <source>
        <dbReference type="Proteomes" id="UP000298061"/>
    </source>
</evidence>